<keyword evidence="6" id="KW-0687">Ribonucleoprotein</keyword>
<dbReference type="Pfam" id="PF00286">
    <property type="entry name" value="Flexi_CP"/>
    <property type="match status" value="1"/>
</dbReference>
<evidence type="ECO:0000256" key="1">
    <source>
        <dbReference type="ARBA" id="ARBA00004032"/>
    </source>
</evidence>
<dbReference type="GeneID" id="5140999"/>
<dbReference type="EMBL" id="AJ633822">
    <property type="protein sequence ID" value="CAG24011.1"/>
    <property type="molecule type" value="Genomic_RNA"/>
</dbReference>
<dbReference type="SMR" id="Q4LD42"/>
<organismHost>
    <name type="scientific">Lilium formosanum</name>
    <dbReference type="NCBI Taxonomy" id="63788"/>
</organismHost>
<evidence type="ECO:0000259" key="7">
    <source>
        <dbReference type="PROSITE" id="PS00418"/>
    </source>
</evidence>
<dbReference type="RefSeq" id="YP_263307.1">
    <property type="nucleotide sequence ID" value="NC_007192.1"/>
</dbReference>
<dbReference type="InterPro" id="IPR000052">
    <property type="entry name" value="Pltvir_coat"/>
</dbReference>
<comment type="function">
    <text evidence="1">Required for genome encapsidation. Forms ribonucleoprotein complexes along with TGB1 helicase and viral RNA.</text>
</comment>
<evidence type="ECO:0000256" key="3">
    <source>
        <dbReference type="ARBA" id="ARBA00022497"/>
    </source>
</evidence>
<dbReference type="GO" id="GO:0019029">
    <property type="term" value="C:helical viral capsid"/>
    <property type="evidence" value="ECO:0007669"/>
    <property type="project" value="UniProtKB-KW"/>
</dbReference>
<evidence type="ECO:0000256" key="4">
    <source>
        <dbReference type="ARBA" id="ARBA00022561"/>
    </source>
</evidence>
<evidence type="ECO:0000256" key="5">
    <source>
        <dbReference type="ARBA" id="ARBA00022844"/>
    </source>
</evidence>
<keyword evidence="4 8" id="KW-0167">Capsid protein</keyword>
<organism evidence="8 9">
    <name type="scientific">Lily virus X</name>
    <dbReference type="NCBI Taxonomy" id="12194"/>
    <lineage>
        <taxon>Viruses</taxon>
        <taxon>Riboviria</taxon>
        <taxon>Orthornavirae</taxon>
        <taxon>Kitrinoviricota</taxon>
        <taxon>Alsuviricetes</taxon>
        <taxon>Tymovirales</taxon>
        <taxon>Alphaflexiviridae</taxon>
        <taxon>Potexvirus</taxon>
        <taxon>Potexvirus ecslilii</taxon>
    </lineage>
</organism>
<evidence type="ECO:0000256" key="2">
    <source>
        <dbReference type="ARBA" id="ARBA00004328"/>
    </source>
</evidence>
<dbReference type="PROSITE" id="PS00418">
    <property type="entry name" value="POTEX_CARLAVIRUS_COAT"/>
    <property type="match status" value="1"/>
</dbReference>
<dbReference type="GO" id="GO:0005198">
    <property type="term" value="F:structural molecule activity"/>
    <property type="evidence" value="ECO:0007669"/>
    <property type="project" value="InterPro"/>
</dbReference>
<name>Q4LD42_LVX</name>
<proteinExistence type="predicted"/>
<feature type="domain" description="Potexviruses and carlaviruses coat protein" evidence="7">
    <location>
        <begin position="128"/>
        <end position="143"/>
    </location>
</feature>
<sequence length="201" mass="21569">MTTFVPDAKTWADTAYTAQSESVATAEELQSIATLWEGIGIPAANFFDVAFQLAMRCSDGHASSLTVLSGNCTVAPTVTLKAAAGLVKAVLPLRQFCRYYAKFVWNWRLSHDLPPANWADSQFPAEARFAAFDFFDGVTNSAAPQPPDGLIRPPTELELSAAQTAKFAALARVRGSGFVTTAAEITHGRAEVSRTMLLSPP</sequence>
<dbReference type="GO" id="GO:1990904">
    <property type="term" value="C:ribonucleoprotein complex"/>
    <property type="evidence" value="ECO:0007669"/>
    <property type="project" value="UniProtKB-KW"/>
</dbReference>
<comment type="subcellular location">
    <subcellularLocation>
        <location evidence="2">Virion</location>
    </subcellularLocation>
</comment>
<evidence type="ECO:0000313" key="9">
    <source>
        <dbReference type="Proteomes" id="UP000201208"/>
    </source>
</evidence>
<evidence type="ECO:0000256" key="6">
    <source>
        <dbReference type="ARBA" id="ARBA00023274"/>
    </source>
</evidence>
<protein>
    <submittedName>
        <fullName evidence="8">Coat protein</fullName>
    </submittedName>
</protein>
<keyword evidence="5" id="KW-0946">Virion</keyword>
<dbReference type="OrthoDB" id="15901at10239"/>
<evidence type="ECO:0000313" key="8">
    <source>
        <dbReference type="EMBL" id="CAG24011.1"/>
    </source>
</evidence>
<dbReference type="PRINTS" id="PR00232">
    <property type="entry name" value="POTXCARLCOAT"/>
</dbReference>
<dbReference type="KEGG" id="vg:5140999"/>
<keyword evidence="9" id="KW-1185">Reference proteome</keyword>
<keyword evidence="3" id="KW-1139">Helical capsid protein</keyword>
<reference evidence="8 9" key="1">
    <citation type="journal article" date="2005" name="Arch. Virol.">
        <title>The complete sequence of the genomic RNA of Lily virus X (genus Potexvirus)Chen, J., Shi, Y.-H., Adams, M.J., Chen, J.-P.;.</title>
        <authorList>
            <person name="Chen J."/>
            <person name="Shi Y.H."/>
            <person name="Adams M.J."/>
            <person name="Chen J.P."/>
        </authorList>
    </citation>
    <scope>NUCLEOTIDE SEQUENCE [LARGE SCALE GENOMIC DNA]</scope>
</reference>
<dbReference type="Proteomes" id="UP000201208">
    <property type="component" value="Segment"/>
</dbReference>
<accession>Q4LD42</accession>